<keyword evidence="6" id="KW-1185">Reference proteome</keyword>
<protein>
    <recommendedName>
        <fullName evidence="4">Glycoside hydrolase family 19 catalytic domain-containing protein</fullName>
    </recommendedName>
</protein>
<feature type="disulfide bond" evidence="3">
    <location>
        <begin position="192"/>
        <end position="225"/>
    </location>
</feature>
<dbReference type="PANTHER" id="PTHR22595:SF153">
    <property type="entry name" value="GLYCOSIDE HYDROLASE FAMILY 19 CATALYTIC DOMAIN-CONTAINING PROTEIN"/>
    <property type="match status" value="1"/>
</dbReference>
<organism evidence="5 6">
    <name type="scientific">Eruca vesicaria subsp. sativa</name>
    <name type="common">Garden rocket</name>
    <name type="synonym">Eruca sativa</name>
    <dbReference type="NCBI Taxonomy" id="29727"/>
    <lineage>
        <taxon>Eukaryota</taxon>
        <taxon>Viridiplantae</taxon>
        <taxon>Streptophyta</taxon>
        <taxon>Embryophyta</taxon>
        <taxon>Tracheophyta</taxon>
        <taxon>Spermatophyta</taxon>
        <taxon>Magnoliopsida</taxon>
        <taxon>eudicotyledons</taxon>
        <taxon>Gunneridae</taxon>
        <taxon>Pentapetalae</taxon>
        <taxon>rosids</taxon>
        <taxon>malvids</taxon>
        <taxon>Brassicales</taxon>
        <taxon>Brassicaceae</taxon>
        <taxon>Brassiceae</taxon>
        <taxon>Eruca</taxon>
    </lineage>
</organism>
<evidence type="ECO:0000256" key="1">
    <source>
        <dbReference type="ARBA" id="ARBA00023157"/>
    </source>
</evidence>
<name>A0ABC8L1F5_ERUVS</name>
<dbReference type="SUPFAM" id="SSF53955">
    <property type="entry name" value="Lysozyme-like"/>
    <property type="match status" value="1"/>
</dbReference>
<dbReference type="PIRSF" id="PIRSF001060">
    <property type="entry name" value="Endochitinase"/>
    <property type="match status" value="1"/>
</dbReference>
<dbReference type="EMBL" id="CAKOAT010332932">
    <property type="protein sequence ID" value="CAH8362496.1"/>
    <property type="molecule type" value="Genomic_DNA"/>
</dbReference>
<dbReference type="AlphaFoldDB" id="A0ABC8L1F5"/>
<evidence type="ECO:0000256" key="3">
    <source>
        <dbReference type="PIRSR" id="PIRSR001060-2"/>
    </source>
</evidence>
<dbReference type="PROSITE" id="PS00773">
    <property type="entry name" value="CHITINASE_19_1"/>
    <property type="match status" value="1"/>
</dbReference>
<evidence type="ECO:0000259" key="4">
    <source>
        <dbReference type="PROSITE" id="PS00773"/>
    </source>
</evidence>
<comment type="caution">
    <text evidence="5">The sequence shown here is derived from an EMBL/GenBank/DDBJ whole genome shotgun (WGS) entry which is preliminary data.</text>
</comment>
<sequence>MLKHRNDEACPARCFYTYEAFITAAKSFHGFATVGTTTTRLRELAAFFGQSSYESTGGTPTSADGPYTWGYCHKEEVNPPSDYCLPQKGWPCAPGKRYYGRGPMMLKGNYNYGVYGLAIGADLLNNPDLVSSDPVIAFKVAIFFWMSPSRPAKPASHDVSVGLWEPSNADRLAGRVPGYGLITNIINGGEECGHGPDTRVADRIGFYERYCRQILKVGPGIKLDCYTQRPFDSTAKSLKAAI</sequence>
<feature type="disulfide bond" evidence="3">
    <location>
        <begin position="10"/>
        <end position="72"/>
    </location>
</feature>
<proteinExistence type="predicted"/>
<dbReference type="Pfam" id="PF00182">
    <property type="entry name" value="Glyco_hydro_19"/>
    <property type="match status" value="1"/>
</dbReference>
<dbReference type="Proteomes" id="UP001642260">
    <property type="component" value="Unassembled WGS sequence"/>
</dbReference>
<keyword evidence="1 3" id="KW-1015">Disulfide bond</keyword>
<feature type="domain" description="Glycoside hydrolase family 19 catalytic" evidence="4">
    <location>
        <begin position="10"/>
        <end position="32"/>
    </location>
</feature>
<accession>A0ABC8L1F5</accession>
<gene>
    <name evidence="5" type="ORF">ERUC_LOCUS28252</name>
</gene>
<reference evidence="5 6" key="1">
    <citation type="submission" date="2022-03" db="EMBL/GenBank/DDBJ databases">
        <authorList>
            <person name="Macdonald S."/>
            <person name="Ahmed S."/>
            <person name="Newling K."/>
        </authorList>
    </citation>
    <scope>NUCLEOTIDE SEQUENCE [LARGE SCALE GENOMIC DNA]</scope>
</reference>
<dbReference type="InterPro" id="IPR023346">
    <property type="entry name" value="Lysozyme-like_dom_sf"/>
</dbReference>
<evidence type="ECO:0000256" key="2">
    <source>
        <dbReference type="PIRSR" id="PIRSR001060-1"/>
    </source>
</evidence>
<dbReference type="Gene3D" id="1.10.530.10">
    <property type="match status" value="1"/>
</dbReference>
<dbReference type="PANTHER" id="PTHR22595">
    <property type="entry name" value="CHITINASE-RELATED"/>
    <property type="match status" value="1"/>
</dbReference>
<dbReference type="InterPro" id="IPR000726">
    <property type="entry name" value="Glyco_hydro_19_cat"/>
</dbReference>
<evidence type="ECO:0000313" key="5">
    <source>
        <dbReference type="EMBL" id="CAH8362496.1"/>
    </source>
</evidence>
<evidence type="ECO:0000313" key="6">
    <source>
        <dbReference type="Proteomes" id="UP001642260"/>
    </source>
</evidence>
<feature type="disulfide bond" evidence="3">
    <location>
        <begin position="84"/>
        <end position="92"/>
    </location>
</feature>
<dbReference type="FunFam" id="3.30.20.10:FF:000001">
    <property type="entry name" value="Endochitinase (Chitinase)"/>
    <property type="match status" value="1"/>
</dbReference>
<dbReference type="InterPro" id="IPR016283">
    <property type="entry name" value="Glyco_hydro_19"/>
</dbReference>
<feature type="active site" description="Proton donor" evidence="2">
    <location>
        <position position="54"/>
    </location>
</feature>
<dbReference type="Gene3D" id="3.30.20.10">
    <property type="entry name" value="Endochitinase, domain 2"/>
    <property type="match status" value="1"/>
</dbReference>
<dbReference type="CDD" id="cd00325">
    <property type="entry name" value="chitinase_GH19"/>
    <property type="match status" value="1"/>
</dbReference>